<dbReference type="Proteomes" id="UP000002872">
    <property type="component" value="Unassembled WGS sequence"/>
</dbReference>
<sequence>MCCFNYNEYFAKIEYDPEELLTAAEFNNNDVWVLLGSIIDISSLEEIFNDSLCNLLSHSIFLKRVVNIFGAYTSFNAFCIRLIEVYGFNAPQNVMKCMEEKIEAYNARGLAHVWFLWLLYACAEPLSNLRLIKSIYMYLEPIYISCDYISDTRDIKNVDFNHALYVLDAKMHLLGIAENEVSKAKYEKTICHIKRCSLLVSSKQLLTNRNTARKRCHLGNQA</sequence>
<dbReference type="AlphaFoldDB" id="I3ED21"/>
<proteinExistence type="predicted"/>
<dbReference type="InParanoid" id="I3ED21"/>
<evidence type="ECO:0000313" key="2">
    <source>
        <dbReference type="Proteomes" id="UP000002872"/>
    </source>
</evidence>
<reference evidence="1" key="1">
    <citation type="submission" date="2011-01" db="EMBL/GenBank/DDBJ databases">
        <title>The Genome Sequence of Nematocida parisii strain ERTm3.</title>
        <authorList>
            <consortium name="The Broad Institute Genome Sequencing Platform"/>
            <consortium name="The Broad Institute Genome Sequencing Center for Infectious Disease"/>
            <person name="Cuomo C."/>
            <person name="Troemel E."/>
            <person name="Young S.K."/>
            <person name="Zeng Q."/>
            <person name="Gargeya S."/>
            <person name="Fitzgerald M."/>
            <person name="Haas B."/>
            <person name="Abouelleil A."/>
            <person name="Alvarado L."/>
            <person name="Arachchi H.M."/>
            <person name="Berlin A."/>
            <person name="Chapman S.B."/>
            <person name="Gearin G."/>
            <person name="Goldberg J."/>
            <person name="Griggs A."/>
            <person name="Gujja S."/>
            <person name="Hansen M."/>
            <person name="Heiman D."/>
            <person name="Howarth C."/>
            <person name="Larimer J."/>
            <person name="Lui A."/>
            <person name="MacDonald P.J.P."/>
            <person name="McCowen C."/>
            <person name="Montmayeur A."/>
            <person name="Murphy C."/>
            <person name="Neiman D."/>
            <person name="Pearson M."/>
            <person name="Priest M."/>
            <person name="Roberts A."/>
            <person name="Saif S."/>
            <person name="Shea T."/>
            <person name="Sisk P."/>
            <person name="Stolte C."/>
            <person name="Sykes S."/>
            <person name="Wortman J."/>
            <person name="Nusbaum C."/>
            <person name="Birren B."/>
        </authorList>
    </citation>
    <scope>NUCLEOTIDE SEQUENCE</scope>
    <source>
        <strain evidence="1">ERTm3</strain>
    </source>
</reference>
<gene>
    <name evidence="1" type="ORF">NEQG_02687</name>
</gene>
<dbReference type="HOGENOM" id="CLU_1245692_0_0_1"/>
<protein>
    <submittedName>
        <fullName evidence="1">Uncharacterized protein</fullName>
    </submittedName>
</protein>
<organism evidence="1 2">
    <name type="scientific">Nematocida parisii (strain ERTm3)</name>
    <name type="common">Nematode killer fungus</name>
    <dbReference type="NCBI Taxonomy" id="935791"/>
    <lineage>
        <taxon>Eukaryota</taxon>
        <taxon>Fungi</taxon>
        <taxon>Fungi incertae sedis</taxon>
        <taxon>Microsporidia</taxon>
        <taxon>Nematocida</taxon>
    </lineage>
</organism>
<dbReference type="EMBL" id="GL870890">
    <property type="protein sequence ID" value="EIJ87118.1"/>
    <property type="molecule type" value="Genomic_DNA"/>
</dbReference>
<evidence type="ECO:0000313" key="1">
    <source>
        <dbReference type="EMBL" id="EIJ87118.1"/>
    </source>
</evidence>
<accession>I3ED21</accession>
<name>I3ED21_NEMP3</name>
<dbReference type="VEuPathDB" id="MicrosporidiaDB:NEQG_02687"/>
<keyword evidence="2" id="KW-1185">Reference proteome</keyword>